<keyword evidence="1" id="KW-1133">Transmembrane helix</keyword>
<feature type="transmembrane region" description="Helical" evidence="1">
    <location>
        <begin position="33"/>
        <end position="54"/>
    </location>
</feature>
<evidence type="ECO:0000256" key="1">
    <source>
        <dbReference type="SAM" id="Phobius"/>
    </source>
</evidence>
<protein>
    <submittedName>
        <fullName evidence="2">Pentapeptide repeat-containing protein</fullName>
    </submittedName>
</protein>
<keyword evidence="1" id="KW-0472">Membrane</keyword>
<dbReference type="AlphaFoldDB" id="A0A3T6PSH1"/>
<dbReference type="Pfam" id="PF13599">
    <property type="entry name" value="Pentapeptide_4"/>
    <property type="match status" value="1"/>
</dbReference>
<proteinExistence type="predicted"/>
<dbReference type="PANTHER" id="PTHR42999:SF2">
    <property type="match status" value="1"/>
</dbReference>
<evidence type="ECO:0000313" key="3">
    <source>
        <dbReference type="EMBL" id="QXR40155.1"/>
    </source>
</evidence>
<reference evidence="3" key="1">
    <citation type="submission" date="2018-04" db="EMBL/GenBank/DDBJ databases">
        <authorList>
            <person name="Bell R."/>
        </authorList>
    </citation>
    <scope>NUCLEOTIDE SEQUENCE</scope>
    <source>
        <strain evidence="3">CFSAN058620</strain>
    </source>
</reference>
<dbReference type="InterPro" id="IPR052949">
    <property type="entry name" value="PA_immunity-related"/>
</dbReference>
<dbReference type="EMBL" id="CP077691">
    <property type="protein sequence ID" value="QXR40155.1"/>
    <property type="molecule type" value="Genomic_DNA"/>
</dbReference>
<organism evidence="2">
    <name type="scientific">Salmonella enterica I</name>
    <dbReference type="NCBI Taxonomy" id="59201"/>
    <lineage>
        <taxon>Bacteria</taxon>
        <taxon>Pseudomonadati</taxon>
        <taxon>Pseudomonadota</taxon>
        <taxon>Gammaproteobacteria</taxon>
        <taxon>Enterobacterales</taxon>
        <taxon>Enterobacteriaceae</taxon>
        <taxon>Salmonella</taxon>
    </lineage>
</organism>
<evidence type="ECO:0000313" key="2">
    <source>
        <dbReference type="EMBL" id="EBP3988067.1"/>
    </source>
</evidence>
<dbReference type="PANTHER" id="PTHR42999">
    <property type="entry name" value="ANTIBIOTIC RESISTANCE PROTEIN MCBG"/>
    <property type="match status" value="1"/>
</dbReference>
<sequence>MKNVIMIFLIYTSITATITYLTNNYNHSFWGNFLINANSSILDFLVLGVILYYFEYQRQNKESINELLEDLGNLAKHSPIDLKIQKIKIIRQLNNKGVYKIDVPRIDLGDMITIKYLTFVNSELSGLDMSKSNIRDCSFTDCTIQALNISHSKISNVKFLRCRIKNIKATKSKIDGIVFEDCYLEGGDFSSSEMKSCVLKLCDLKNVKYENATMRNANIISARNVNIQRIIEAKDLDYLNCDEEVKFKLTEVKPTIKFSAIGNRG</sequence>
<dbReference type="SUPFAM" id="SSF141571">
    <property type="entry name" value="Pentapeptide repeat-like"/>
    <property type="match status" value="1"/>
</dbReference>
<feature type="transmembrane region" description="Helical" evidence="1">
    <location>
        <begin position="5"/>
        <end position="21"/>
    </location>
</feature>
<gene>
    <name evidence="3" type="ORF">DAX98_023555</name>
    <name evidence="2" type="ORF">S308_22235</name>
</gene>
<keyword evidence="1" id="KW-0812">Transmembrane</keyword>
<reference evidence="3" key="3">
    <citation type="submission" date="2021-05" db="EMBL/GenBank/DDBJ databases">
        <title>Whole genome sequencing of cultured pathogen.</title>
        <authorList>
            <person name="Hoffmann M."/>
            <person name="Balkey M."/>
            <person name="Luo Y."/>
        </authorList>
    </citation>
    <scope>NUCLEOTIDE SEQUENCE</scope>
    <source>
        <strain evidence="3">CFSAN058620</strain>
    </source>
</reference>
<dbReference type="EMBL" id="AAGLPU010000060">
    <property type="protein sequence ID" value="EBP3988067.1"/>
    <property type="molecule type" value="Genomic_DNA"/>
</dbReference>
<dbReference type="RefSeq" id="WP_052680835.1">
    <property type="nucleotide sequence ID" value="NZ_CP077691.1"/>
</dbReference>
<accession>A0A3T6PSH1</accession>
<dbReference type="Gene3D" id="2.160.20.80">
    <property type="entry name" value="E3 ubiquitin-protein ligase SopA"/>
    <property type="match status" value="1"/>
</dbReference>
<dbReference type="InterPro" id="IPR001646">
    <property type="entry name" value="5peptide_repeat"/>
</dbReference>
<reference evidence="2" key="2">
    <citation type="submission" date="2018-07" db="EMBL/GenBank/DDBJ databases">
        <authorList>
            <consortium name="GenomeTrakr network: Whole genome sequencing for foodborne pathogen traceback"/>
        </authorList>
    </citation>
    <scope>NUCLEOTIDE SEQUENCE</scope>
    <source>
        <strain evidence="2">CFSAN002857</strain>
    </source>
</reference>
<name>A0A3T6PSH1_SALET</name>